<evidence type="ECO:0000256" key="1">
    <source>
        <dbReference type="SAM" id="MobiDB-lite"/>
    </source>
</evidence>
<evidence type="ECO:0000313" key="3">
    <source>
        <dbReference type="Proteomes" id="UP000325849"/>
    </source>
</evidence>
<gene>
    <name evidence="2" type="ORF">FNH09_39795</name>
</gene>
<protein>
    <submittedName>
        <fullName evidence="2">Uncharacterized protein</fullName>
    </submittedName>
</protein>
<sequence>MGPGRESCSPHPRGWSRRGTPADHPRSLLPAPAGMVPPRTRRPRSWRPAPRTRGDGPVRMVALTVSRRCSPHPRGWSRAAYDREEVPRLLPAPAGMVPGSAIRH</sequence>
<accession>A0A5N8VPB1</accession>
<reference evidence="2 3" key="1">
    <citation type="submission" date="2019-07" db="EMBL/GenBank/DDBJ databases">
        <title>New species of Amycolatopsis and Streptomyces.</title>
        <authorList>
            <person name="Duangmal K."/>
            <person name="Teo W.F.A."/>
            <person name="Lipun K."/>
        </authorList>
    </citation>
    <scope>NUCLEOTIDE SEQUENCE [LARGE SCALE GENOMIC DNA]</scope>
    <source>
        <strain evidence="2 3">NBRC 109810</strain>
    </source>
</reference>
<keyword evidence="3" id="KW-1185">Reference proteome</keyword>
<proteinExistence type="predicted"/>
<evidence type="ECO:0000313" key="2">
    <source>
        <dbReference type="EMBL" id="MPY37143.1"/>
    </source>
</evidence>
<name>A0A5N8VPB1_9ACTN</name>
<dbReference type="AlphaFoldDB" id="A0A5N8VPB1"/>
<dbReference type="AntiFam" id="ANF00057">
    <property type="entry name" value="Translation of E. coli type CRISPR repeat"/>
</dbReference>
<comment type="caution">
    <text evidence="2">The sequence shown here is derived from an EMBL/GenBank/DDBJ whole genome shotgun (WGS) entry which is preliminary data.</text>
</comment>
<feature type="region of interest" description="Disordered" evidence="1">
    <location>
        <begin position="1"/>
        <end position="57"/>
    </location>
</feature>
<organism evidence="2 3">
    <name type="scientific">Streptomyces adustus</name>
    <dbReference type="NCBI Taxonomy" id="1609272"/>
    <lineage>
        <taxon>Bacteria</taxon>
        <taxon>Bacillati</taxon>
        <taxon>Actinomycetota</taxon>
        <taxon>Actinomycetes</taxon>
        <taxon>Kitasatosporales</taxon>
        <taxon>Streptomycetaceae</taxon>
        <taxon>Streptomyces</taxon>
    </lineage>
</organism>
<dbReference type="EMBL" id="VJZD01000282">
    <property type="protein sequence ID" value="MPY37143.1"/>
    <property type="molecule type" value="Genomic_DNA"/>
</dbReference>
<dbReference type="Proteomes" id="UP000325849">
    <property type="component" value="Unassembled WGS sequence"/>
</dbReference>